<reference evidence="2 3" key="1">
    <citation type="submission" date="2019-07" db="EMBL/GenBank/DDBJ databases">
        <title>Whole genome shotgun sequence of Segetibacter aerophilus NBRC 106135.</title>
        <authorList>
            <person name="Hosoyama A."/>
            <person name="Uohara A."/>
            <person name="Ohji S."/>
            <person name="Ichikawa N."/>
        </authorList>
    </citation>
    <scope>NUCLEOTIDE SEQUENCE [LARGE SCALE GENOMIC DNA]</scope>
    <source>
        <strain evidence="2 3">NBRC 106135</strain>
    </source>
</reference>
<gene>
    <name evidence="2" type="ORF">SAE01_43230</name>
</gene>
<sequence>MQPITLQAQSNDVFNKNNIKANMLKVTQWQLNNPKHSPTDWTNGAFYAGVVAAYETTKSTLIFDSLMALGERTNWRPGARYDHADDIAISQTYIDLYRMKKDRQMIQATIDTVKKLRTVPGREVKNHNITWWWCDALFMAPPTLAKLGVTLKDPSYFTFNDSLFRQTYDLLYNKNEHLFARDASYLINQQGEGKREKNGKLVFWSRGNGWVMGGLVRLLDELPKNYPNREYYLTIYREMAEKIITLQQADGLWRASLLDPASYPGGEGSGSGFYCYALAWGINKGILNKEKYKPIVKKAWEALNTLLSPEGRVGWVQPIGADPQKNFSSESWEVYGAGAFLLAGSQVIKMKW</sequence>
<dbReference type="InterPro" id="IPR052043">
    <property type="entry name" value="PolySaccharide_Degr_Enz"/>
</dbReference>
<dbReference type="InterPro" id="IPR008928">
    <property type="entry name" value="6-hairpin_glycosidase_sf"/>
</dbReference>
<organism evidence="2 3">
    <name type="scientific">Segetibacter aerophilus</name>
    <dbReference type="NCBI Taxonomy" id="670293"/>
    <lineage>
        <taxon>Bacteria</taxon>
        <taxon>Pseudomonadati</taxon>
        <taxon>Bacteroidota</taxon>
        <taxon>Chitinophagia</taxon>
        <taxon>Chitinophagales</taxon>
        <taxon>Chitinophagaceae</taxon>
        <taxon>Segetibacter</taxon>
    </lineage>
</organism>
<dbReference type="AlphaFoldDB" id="A0A512BJ35"/>
<comment type="caution">
    <text evidence="2">The sequence shown here is derived from an EMBL/GenBank/DDBJ whole genome shotgun (WGS) entry which is preliminary data.</text>
</comment>
<dbReference type="PANTHER" id="PTHR33886:SF8">
    <property type="entry name" value="UNSATURATED RHAMNOGALACTURONAN HYDROLASE (EUROFUNG)"/>
    <property type="match status" value="1"/>
</dbReference>
<keyword evidence="1 2" id="KW-0378">Hydrolase</keyword>
<keyword evidence="3" id="KW-1185">Reference proteome</keyword>
<evidence type="ECO:0000313" key="3">
    <source>
        <dbReference type="Proteomes" id="UP000321513"/>
    </source>
</evidence>
<dbReference type="Pfam" id="PF07470">
    <property type="entry name" value="Glyco_hydro_88"/>
    <property type="match status" value="1"/>
</dbReference>
<evidence type="ECO:0000256" key="1">
    <source>
        <dbReference type="ARBA" id="ARBA00022801"/>
    </source>
</evidence>
<name>A0A512BJ35_9BACT</name>
<dbReference type="InterPro" id="IPR010905">
    <property type="entry name" value="Glyco_hydro_88"/>
</dbReference>
<proteinExistence type="predicted"/>
<dbReference type="PANTHER" id="PTHR33886">
    <property type="entry name" value="UNSATURATED RHAMNOGALACTURONAN HYDROLASE (EUROFUNG)"/>
    <property type="match status" value="1"/>
</dbReference>
<protein>
    <submittedName>
        <fullName evidence="2">Glycosyl hydrolase family 88</fullName>
    </submittedName>
</protein>
<dbReference type="GO" id="GO:0005975">
    <property type="term" value="P:carbohydrate metabolic process"/>
    <property type="evidence" value="ECO:0007669"/>
    <property type="project" value="InterPro"/>
</dbReference>
<evidence type="ECO:0000313" key="2">
    <source>
        <dbReference type="EMBL" id="GEO11827.1"/>
    </source>
</evidence>
<dbReference type="GO" id="GO:0016787">
    <property type="term" value="F:hydrolase activity"/>
    <property type="evidence" value="ECO:0007669"/>
    <property type="project" value="UniProtKB-KW"/>
</dbReference>
<dbReference type="Gene3D" id="1.50.10.10">
    <property type="match status" value="1"/>
</dbReference>
<dbReference type="Proteomes" id="UP000321513">
    <property type="component" value="Unassembled WGS sequence"/>
</dbReference>
<dbReference type="InterPro" id="IPR012341">
    <property type="entry name" value="6hp_glycosidase-like_sf"/>
</dbReference>
<dbReference type="EMBL" id="BJYT01000030">
    <property type="protein sequence ID" value="GEO11827.1"/>
    <property type="molecule type" value="Genomic_DNA"/>
</dbReference>
<accession>A0A512BJ35</accession>
<dbReference type="SUPFAM" id="SSF48208">
    <property type="entry name" value="Six-hairpin glycosidases"/>
    <property type="match status" value="1"/>
</dbReference>